<feature type="domain" description="Serine aminopeptidase S33" evidence="1">
    <location>
        <begin position="74"/>
        <end position="152"/>
    </location>
</feature>
<dbReference type="InterPro" id="IPR029058">
    <property type="entry name" value="AB_hydrolase_fold"/>
</dbReference>
<gene>
    <name evidence="2" type="ORF">BJZ21_002318</name>
</gene>
<dbReference type="AlphaFoldDB" id="A0A7Y9JAU1"/>
<keyword evidence="3" id="KW-1185">Reference proteome</keyword>
<dbReference type="Pfam" id="PF12146">
    <property type="entry name" value="Hydrolase_4"/>
    <property type="match status" value="1"/>
</dbReference>
<dbReference type="PANTHER" id="PTHR12277:SF81">
    <property type="entry name" value="PROTEIN ABHD13"/>
    <property type="match status" value="1"/>
</dbReference>
<name>A0A7Y9JAU1_9ACTN</name>
<comment type="caution">
    <text evidence="2">The sequence shown here is derived from an EMBL/GenBank/DDBJ whole genome shotgun (WGS) entry which is preliminary data.</text>
</comment>
<dbReference type="RefSeq" id="WP_218851454.1">
    <property type="nucleotide sequence ID" value="NZ_JACCBG010000001.1"/>
</dbReference>
<accession>A0A7Y9JAU1</accession>
<dbReference type="Gene3D" id="3.40.50.1820">
    <property type="entry name" value="alpha/beta hydrolase"/>
    <property type="match status" value="1"/>
</dbReference>
<dbReference type="PANTHER" id="PTHR12277">
    <property type="entry name" value="ALPHA/BETA HYDROLASE DOMAIN-CONTAINING PROTEIN"/>
    <property type="match status" value="1"/>
</dbReference>
<organism evidence="2 3">
    <name type="scientific">Nocardioides panaciterrulae</name>
    <dbReference type="NCBI Taxonomy" id="661492"/>
    <lineage>
        <taxon>Bacteria</taxon>
        <taxon>Bacillati</taxon>
        <taxon>Actinomycetota</taxon>
        <taxon>Actinomycetes</taxon>
        <taxon>Propionibacteriales</taxon>
        <taxon>Nocardioidaceae</taxon>
        <taxon>Nocardioides</taxon>
    </lineage>
</organism>
<proteinExistence type="predicted"/>
<protein>
    <recommendedName>
        <fullName evidence="1">Serine aminopeptidase S33 domain-containing protein</fullName>
    </recommendedName>
</protein>
<evidence type="ECO:0000313" key="2">
    <source>
        <dbReference type="EMBL" id="NYD42235.1"/>
    </source>
</evidence>
<evidence type="ECO:0000259" key="1">
    <source>
        <dbReference type="Pfam" id="PF12146"/>
    </source>
</evidence>
<evidence type="ECO:0000313" key="3">
    <source>
        <dbReference type="Proteomes" id="UP000535511"/>
    </source>
</evidence>
<dbReference type="Proteomes" id="UP000535511">
    <property type="component" value="Unassembled WGS sequence"/>
</dbReference>
<dbReference type="EMBL" id="JACCBG010000001">
    <property type="protein sequence ID" value="NYD42235.1"/>
    <property type="molecule type" value="Genomic_DNA"/>
</dbReference>
<sequence>MLAALLAPVTRRLIYPAKGTRVPVASTSYALAADGAQLRGWVVNPGRERSLVYFGGNGEPLDHLRPELERRFPGHTSYLIAYRGYGASGGRPSQRALTDDALALVDHVGRRHRDAPVDVIGRSLGSGVAVQVAVRRPVGRVVLVTPFDSLAATAADLFPRLPVHRLIRDRWDSAAVAGRLRSDLLVVRAGRDQLVRPARTERLLRALPGDPRVVVLPGAGHADLAEDPAYWRAIEDFLGS</sequence>
<reference evidence="2 3" key="1">
    <citation type="submission" date="2020-07" db="EMBL/GenBank/DDBJ databases">
        <title>Sequencing the genomes of 1000 actinobacteria strains.</title>
        <authorList>
            <person name="Klenk H.-P."/>
        </authorList>
    </citation>
    <scope>NUCLEOTIDE SEQUENCE [LARGE SCALE GENOMIC DNA]</scope>
    <source>
        <strain evidence="2 3">DSM 21350</strain>
    </source>
</reference>
<dbReference type="SUPFAM" id="SSF53474">
    <property type="entry name" value="alpha/beta-Hydrolases"/>
    <property type="match status" value="1"/>
</dbReference>
<dbReference type="InterPro" id="IPR022742">
    <property type="entry name" value="Hydrolase_4"/>
</dbReference>